<keyword evidence="2" id="KW-0067">ATP-binding</keyword>
<organism evidence="2 3">
    <name type="scientific">Paenibacillus septentrionalis</name>
    <dbReference type="NCBI Taxonomy" id="429342"/>
    <lineage>
        <taxon>Bacteria</taxon>
        <taxon>Bacillati</taxon>
        <taxon>Bacillota</taxon>
        <taxon>Bacilli</taxon>
        <taxon>Bacillales</taxon>
        <taxon>Paenibacillaceae</taxon>
        <taxon>Paenibacillus</taxon>
    </lineage>
</organism>
<dbReference type="EMBL" id="JBHSTE010000006">
    <property type="protein sequence ID" value="MFC6334415.1"/>
    <property type="molecule type" value="Genomic_DNA"/>
</dbReference>
<dbReference type="Gene3D" id="3.30.565.10">
    <property type="entry name" value="Histidine kinase-like ATPase, C-terminal domain"/>
    <property type="match status" value="1"/>
</dbReference>
<proteinExistence type="predicted"/>
<evidence type="ECO:0000259" key="1">
    <source>
        <dbReference type="Pfam" id="PF13581"/>
    </source>
</evidence>
<dbReference type="CDD" id="cd16936">
    <property type="entry name" value="HATPase_RsbW-like"/>
    <property type="match status" value="1"/>
</dbReference>
<name>A0ABW1VA77_9BACL</name>
<evidence type="ECO:0000313" key="3">
    <source>
        <dbReference type="Proteomes" id="UP001596233"/>
    </source>
</evidence>
<comment type="caution">
    <text evidence="2">The sequence shown here is derived from an EMBL/GenBank/DDBJ whole genome shotgun (WGS) entry which is preliminary data.</text>
</comment>
<feature type="domain" description="Histidine kinase/HSP90-like ATPase" evidence="1">
    <location>
        <begin position="14"/>
        <end position="133"/>
    </location>
</feature>
<evidence type="ECO:0000313" key="2">
    <source>
        <dbReference type="EMBL" id="MFC6334415.1"/>
    </source>
</evidence>
<dbReference type="Proteomes" id="UP001596233">
    <property type="component" value="Unassembled WGS sequence"/>
</dbReference>
<protein>
    <submittedName>
        <fullName evidence="2">ATP-binding protein</fullName>
    </submittedName>
</protein>
<dbReference type="GO" id="GO:0005524">
    <property type="term" value="F:ATP binding"/>
    <property type="evidence" value="ECO:0007669"/>
    <property type="project" value="UniProtKB-KW"/>
</dbReference>
<dbReference type="InterPro" id="IPR036890">
    <property type="entry name" value="HATPase_C_sf"/>
</dbReference>
<dbReference type="RefSeq" id="WP_379236921.1">
    <property type="nucleotide sequence ID" value="NZ_JBHSTE010000006.1"/>
</dbReference>
<keyword evidence="2" id="KW-0547">Nucleotide-binding</keyword>
<keyword evidence="3" id="KW-1185">Reference proteome</keyword>
<sequence length="153" mass="17453">MAKLSLEVLPLVTQWDVIRTHIEQLALEKKWTDKQSFDITLICEEWFMNIVEHGKCDLSTYINVEVEQLHAGDIRMYFSDAGIPFSPFEKPASTEVTANIGQRLGGLGIHFIRSKISHYHYSYVNQRNCVAMYYSTIEAGERGESDGHAGDRP</sequence>
<reference evidence="3" key="1">
    <citation type="journal article" date="2019" name="Int. J. Syst. Evol. Microbiol.">
        <title>The Global Catalogue of Microorganisms (GCM) 10K type strain sequencing project: providing services to taxonomists for standard genome sequencing and annotation.</title>
        <authorList>
            <consortium name="The Broad Institute Genomics Platform"/>
            <consortium name="The Broad Institute Genome Sequencing Center for Infectious Disease"/>
            <person name="Wu L."/>
            <person name="Ma J."/>
        </authorList>
    </citation>
    <scope>NUCLEOTIDE SEQUENCE [LARGE SCALE GENOMIC DNA]</scope>
    <source>
        <strain evidence="3">PCU 280</strain>
    </source>
</reference>
<dbReference type="InterPro" id="IPR003594">
    <property type="entry name" value="HATPase_dom"/>
</dbReference>
<gene>
    <name evidence="2" type="ORF">ACFP56_17440</name>
</gene>
<accession>A0ABW1VA77</accession>
<dbReference type="Pfam" id="PF13581">
    <property type="entry name" value="HATPase_c_2"/>
    <property type="match status" value="1"/>
</dbReference>